<name>A0A0F4GID0_9PEZI</name>
<dbReference type="InterPro" id="IPR006598">
    <property type="entry name" value="CAP10"/>
</dbReference>
<dbReference type="Pfam" id="PF05686">
    <property type="entry name" value="Glyco_transf_90"/>
    <property type="match status" value="1"/>
</dbReference>
<evidence type="ECO:0000313" key="4">
    <source>
        <dbReference type="Proteomes" id="UP000033647"/>
    </source>
</evidence>
<proteinExistence type="predicted"/>
<keyword evidence="1" id="KW-1133">Transmembrane helix</keyword>
<keyword evidence="4" id="KW-1185">Reference proteome</keyword>
<dbReference type="AlphaFoldDB" id="A0A0F4GID0"/>
<dbReference type="OrthoDB" id="202415at2759"/>
<keyword evidence="1" id="KW-0472">Membrane</keyword>
<dbReference type="InterPro" id="IPR051091">
    <property type="entry name" value="O-Glucosyltr/Glycosyltrsf_90"/>
</dbReference>
<accession>A0A0F4GID0</accession>
<feature type="domain" description="Glycosyl transferase CAP10" evidence="2">
    <location>
        <begin position="163"/>
        <end position="400"/>
    </location>
</feature>
<gene>
    <name evidence="3" type="ORF">TI39_contig598g00019</name>
</gene>
<dbReference type="Proteomes" id="UP000033647">
    <property type="component" value="Unassembled WGS sequence"/>
</dbReference>
<dbReference type="EMBL" id="LAFY01000590">
    <property type="protein sequence ID" value="KJX96832.1"/>
    <property type="molecule type" value="Genomic_DNA"/>
</dbReference>
<sequence>MKFSSHQQQMEGLISWKRVSFGLLALVSIQAVFLSTPWIKSSRGASPNFDVSSPNCEAEQSATLRTTGAALTASQCATHFPDLYHEVDRATGYWKKQLRRLISPEDVDISWRNDGALRILIHQNELRVLQTKGVWSNSYRERALSVLSQLEEALWSASAAGEILPTIEAAIVVDDMSLIPTKQGDTHSIWTFTSTDRDPAHQRHWLIPGFSFYSAPGTGSFIDAQRRALQHDSPIVDKVQQAIWRGVRWTNPDVRGSLLDSTVNKTWADVKEVNWETKENLMDMEEMCKFAYVIHTEGRSYSGRLQFLLNCDAAPIIHRLDWKCHYYHLLVSKGPKQNYIPVKAHFGDLEKTMDWYLEHPEESQRIANNSIATFRSKYFTPAATSCYLRRLIKGYGEVAFTPEVLRPEKAGEVRKRRGISFAEIVHMKEEYEGDGVNDEEA</sequence>
<dbReference type="PANTHER" id="PTHR12203:SF107">
    <property type="entry name" value="GLYCOSYL TRANSFERASE CAP10 DOMAIN-CONTAINING PROTEIN"/>
    <property type="match status" value="1"/>
</dbReference>
<feature type="transmembrane region" description="Helical" evidence="1">
    <location>
        <begin position="21"/>
        <end position="39"/>
    </location>
</feature>
<protein>
    <recommendedName>
        <fullName evidence="2">Glycosyl transferase CAP10 domain-containing protein</fullName>
    </recommendedName>
</protein>
<comment type="caution">
    <text evidence="3">The sequence shown here is derived from an EMBL/GenBank/DDBJ whole genome shotgun (WGS) entry which is preliminary data.</text>
</comment>
<dbReference type="SMART" id="SM00672">
    <property type="entry name" value="CAP10"/>
    <property type="match status" value="1"/>
</dbReference>
<evidence type="ECO:0000313" key="3">
    <source>
        <dbReference type="EMBL" id="KJX96832.1"/>
    </source>
</evidence>
<evidence type="ECO:0000259" key="2">
    <source>
        <dbReference type="SMART" id="SM00672"/>
    </source>
</evidence>
<organism evidence="3 4">
    <name type="scientific">Zymoseptoria brevis</name>
    <dbReference type="NCBI Taxonomy" id="1047168"/>
    <lineage>
        <taxon>Eukaryota</taxon>
        <taxon>Fungi</taxon>
        <taxon>Dikarya</taxon>
        <taxon>Ascomycota</taxon>
        <taxon>Pezizomycotina</taxon>
        <taxon>Dothideomycetes</taxon>
        <taxon>Dothideomycetidae</taxon>
        <taxon>Mycosphaerellales</taxon>
        <taxon>Mycosphaerellaceae</taxon>
        <taxon>Zymoseptoria</taxon>
    </lineage>
</organism>
<evidence type="ECO:0000256" key="1">
    <source>
        <dbReference type="SAM" id="Phobius"/>
    </source>
</evidence>
<reference evidence="3 4" key="1">
    <citation type="submission" date="2015-03" db="EMBL/GenBank/DDBJ databases">
        <title>RNA-seq based gene annotation and comparative genomics of four Zymoseptoria species reveal species-specific pathogenicity related genes and transposable element activity.</title>
        <authorList>
            <person name="Grandaubert J."/>
            <person name="Bhattacharyya A."/>
            <person name="Stukenbrock E.H."/>
        </authorList>
    </citation>
    <scope>NUCLEOTIDE SEQUENCE [LARGE SCALE GENOMIC DNA]</scope>
    <source>
        <strain evidence="3 4">Zb18110</strain>
    </source>
</reference>
<dbReference type="PANTHER" id="PTHR12203">
    <property type="entry name" value="KDEL LYS-ASP-GLU-LEU CONTAINING - RELATED"/>
    <property type="match status" value="1"/>
</dbReference>
<keyword evidence="1" id="KW-0812">Transmembrane</keyword>